<dbReference type="Gene3D" id="3.80.20.20">
    <property type="entry name" value="Receptor L-domain"/>
    <property type="match status" value="3"/>
</dbReference>
<feature type="transmembrane region" description="Helical" evidence="1">
    <location>
        <begin position="698"/>
        <end position="718"/>
    </location>
</feature>
<evidence type="ECO:0000313" key="4">
    <source>
        <dbReference type="EMBL" id="CAI5453225.1"/>
    </source>
</evidence>
<sequence length="730" mass="83306">MFFVALFVFSRIFSSSNQLKFEKNTENYNIKQAYGDNCDPECWFLDENSEINSTTILSFPTNCTAVCGRILFTSESDLSIYELTSYFKNLKIIYGSLIFEKTKYMNVGFLKNLEEVYCEHYYGAFSFYHNKYLVSLNLTNLKNVSCDLYFYSNSKLDIGSICDTIDSPIVSYENLQNCDACVGGTINVDSVAKYENCVEVTAGVRVTDIFVGWGTDMSGVANIEKITGSFEIYNTDAENITFFKSLKTIKTRLASRGYNSNHFHIEKNYQLKRLGAPNLTELIAYDTEGVFYVFIDNNNETFCLTTQEVQMFITQRVKFSTLHADYCADDENSTVSCIFESMKDLPNGCVNLRGFVKINKGDEEYVDKLKTVNFIFGSLTIEGTTLTDLSFLRQLQYVANLKENSTSAIQISSNTVLKDTSLPSLKRAYSKSKYQIEYSNNMIRTMNSSSCSSFRDSLFFTSINFDGYECEVITRIETSDHSNGARNIYATVIRVGAVWDFMVSFSGIMASARYFSTGSSALLMFHGLAKYLPVNQNLKPFICFIFLAIEVHGYSYSIFIVLFSLYYRQRIVTKPTQPLTLRTVQIFCYSSSFFMICYLIMILYFDLVPMSKIDDLVFKIRPELINSGWVYYAILDISALPDVLTEGFSLIQSFLVLIYAVICRQRVNKHLSELPMSPAIYVEHILELLKGWRRNYSIFGYGLPIWIGFVLDMDWILIFDDGVGVDVDGT</sequence>
<reference evidence="4" key="1">
    <citation type="submission" date="2022-11" db="EMBL/GenBank/DDBJ databases">
        <authorList>
            <person name="Kikuchi T."/>
        </authorList>
    </citation>
    <scope>NUCLEOTIDE SEQUENCE</scope>
    <source>
        <strain evidence="4">PS1010</strain>
    </source>
</reference>
<dbReference type="OrthoDB" id="5860514at2759"/>
<feature type="domain" description="Receptor L-domain" evidence="3">
    <location>
        <begin position="348"/>
        <end position="441"/>
    </location>
</feature>
<feature type="transmembrane region" description="Helical" evidence="1">
    <location>
        <begin position="544"/>
        <end position="566"/>
    </location>
</feature>
<keyword evidence="2" id="KW-0732">Signal</keyword>
<name>A0A9P1IY53_9PELO</name>
<feature type="chain" id="PRO_5040166499" description="Receptor L-domain domain-containing protein" evidence="2">
    <location>
        <begin position="19"/>
        <end position="730"/>
    </location>
</feature>
<dbReference type="InterPro" id="IPR019421">
    <property type="entry name" value="7TM_GPCR_serpentine_rcpt_Srd"/>
</dbReference>
<dbReference type="EMBL" id="CANHGI010000005">
    <property type="protein sequence ID" value="CAI5453225.1"/>
    <property type="molecule type" value="Genomic_DNA"/>
</dbReference>
<feature type="domain" description="Receptor L-domain" evidence="3">
    <location>
        <begin position="215"/>
        <end position="312"/>
    </location>
</feature>
<evidence type="ECO:0000256" key="2">
    <source>
        <dbReference type="SAM" id="SignalP"/>
    </source>
</evidence>
<proteinExistence type="predicted"/>
<dbReference type="AlphaFoldDB" id="A0A9P1IY53"/>
<feature type="domain" description="Receptor L-domain" evidence="3">
    <location>
        <begin position="62"/>
        <end position="156"/>
    </location>
</feature>
<keyword evidence="1" id="KW-0472">Membrane</keyword>
<evidence type="ECO:0000259" key="3">
    <source>
        <dbReference type="Pfam" id="PF01030"/>
    </source>
</evidence>
<evidence type="ECO:0000256" key="1">
    <source>
        <dbReference type="SAM" id="Phobius"/>
    </source>
</evidence>
<dbReference type="PANTHER" id="PTHR21662:SF23">
    <property type="entry name" value="RECEPTOR L-DOMAIN DOMAIN-CONTAINING PROTEIN"/>
    <property type="match status" value="1"/>
</dbReference>
<accession>A0A9P1IY53</accession>
<dbReference type="PANTHER" id="PTHR21662">
    <property type="entry name" value="RECEPTOR PROTEIN-TYROSINE KINASE"/>
    <property type="match status" value="1"/>
</dbReference>
<evidence type="ECO:0000313" key="5">
    <source>
        <dbReference type="Proteomes" id="UP001152747"/>
    </source>
</evidence>
<feature type="transmembrane region" description="Helical" evidence="1">
    <location>
        <begin position="643"/>
        <end position="662"/>
    </location>
</feature>
<dbReference type="SUPFAM" id="SSF52058">
    <property type="entry name" value="L domain-like"/>
    <property type="match status" value="3"/>
</dbReference>
<comment type="caution">
    <text evidence="4">The sequence shown here is derived from an EMBL/GenBank/DDBJ whole genome shotgun (WGS) entry which is preliminary data.</text>
</comment>
<keyword evidence="1" id="KW-1133">Transmembrane helix</keyword>
<gene>
    <name evidence="4" type="ORF">CAMP_LOCUS15862</name>
</gene>
<protein>
    <recommendedName>
        <fullName evidence="3">Receptor L-domain domain-containing protein</fullName>
    </recommendedName>
</protein>
<keyword evidence="5" id="KW-1185">Reference proteome</keyword>
<organism evidence="4 5">
    <name type="scientific">Caenorhabditis angaria</name>
    <dbReference type="NCBI Taxonomy" id="860376"/>
    <lineage>
        <taxon>Eukaryota</taxon>
        <taxon>Metazoa</taxon>
        <taxon>Ecdysozoa</taxon>
        <taxon>Nematoda</taxon>
        <taxon>Chromadorea</taxon>
        <taxon>Rhabditida</taxon>
        <taxon>Rhabditina</taxon>
        <taxon>Rhabditomorpha</taxon>
        <taxon>Rhabditoidea</taxon>
        <taxon>Rhabditidae</taxon>
        <taxon>Peloderinae</taxon>
        <taxon>Caenorhabditis</taxon>
    </lineage>
</organism>
<keyword evidence="1" id="KW-0812">Transmembrane</keyword>
<dbReference type="Pfam" id="PF10317">
    <property type="entry name" value="7TM_GPCR_Srd"/>
    <property type="match status" value="1"/>
</dbReference>
<feature type="transmembrane region" description="Helical" evidence="1">
    <location>
        <begin position="586"/>
        <end position="605"/>
    </location>
</feature>
<dbReference type="InterPro" id="IPR053079">
    <property type="entry name" value="SPS2_domain"/>
</dbReference>
<dbReference type="Proteomes" id="UP001152747">
    <property type="component" value="Unassembled WGS sequence"/>
</dbReference>
<dbReference type="InterPro" id="IPR000494">
    <property type="entry name" value="Rcpt_L-dom"/>
</dbReference>
<dbReference type="Pfam" id="PF01030">
    <property type="entry name" value="Recep_L_domain"/>
    <property type="match status" value="3"/>
</dbReference>
<dbReference type="InterPro" id="IPR036941">
    <property type="entry name" value="Rcpt_L-dom_sf"/>
</dbReference>
<feature type="signal peptide" evidence="2">
    <location>
        <begin position="1"/>
        <end position="18"/>
    </location>
</feature>